<evidence type="ECO:0000256" key="1">
    <source>
        <dbReference type="SAM" id="Phobius"/>
    </source>
</evidence>
<evidence type="ECO:0000313" key="3">
    <source>
        <dbReference type="Proteomes" id="UP001195769"/>
    </source>
</evidence>
<dbReference type="RefSeq" id="XP_041228678.1">
    <property type="nucleotide sequence ID" value="XM_041361128.1"/>
</dbReference>
<name>A0AAD4HNH1_9AGAM</name>
<keyword evidence="1" id="KW-0812">Transmembrane</keyword>
<dbReference type="Proteomes" id="UP001195769">
    <property type="component" value="Unassembled WGS sequence"/>
</dbReference>
<accession>A0AAD4HNH1</accession>
<dbReference type="GeneID" id="64655426"/>
<dbReference type="EMBL" id="JABBWK010000014">
    <property type="protein sequence ID" value="KAG1903103.1"/>
    <property type="molecule type" value="Genomic_DNA"/>
</dbReference>
<protein>
    <submittedName>
        <fullName evidence="2">Uncharacterized protein</fullName>
    </submittedName>
</protein>
<proteinExistence type="predicted"/>
<reference evidence="2" key="1">
    <citation type="journal article" date="2020" name="New Phytol.">
        <title>Comparative genomics reveals dynamic genome evolution in host specialist ectomycorrhizal fungi.</title>
        <authorList>
            <person name="Lofgren L.A."/>
            <person name="Nguyen N.H."/>
            <person name="Vilgalys R."/>
            <person name="Ruytinx J."/>
            <person name="Liao H.L."/>
            <person name="Branco S."/>
            <person name="Kuo A."/>
            <person name="LaButti K."/>
            <person name="Lipzen A."/>
            <person name="Andreopoulos W."/>
            <person name="Pangilinan J."/>
            <person name="Riley R."/>
            <person name="Hundley H."/>
            <person name="Na H."/>
            <person name="Barry K."/>
            <person name="Grigoriev I.V."/>
            <person name="Stajich J.E."/>
            <person name="Kennedy P.G."/>
        </authorList>
    </citation>
    <scope>NUCLEOTIDE SEQUENCE</scope>
    <source>
        <strain evidence="2">FC203</strain>
    </source>
</reference>
<feature type="transmembrane region" description="Helical" evidence="1">
    <location>
        <begin position="6"/>
        <end position="24"/>
    </location>
</feature>
<keyword evidence="1" id="KW-1133">Transmembrane helix</keyword>
<keyword evidence="3" id="KW-1185">Reference proteome</keyword>
<sequence length="78" mass="9449">MAARPLQLYVLCIFICGHQFYLVLQLATHMTTYQLGYDRSACLRDIRTIRLDILSCWYRWRYTFEEDWALPYGLLCLY</sequence>
<dbReference type="AlphaFoldDB" id="A0AAD4HNH1"/>
<comment type="caution">
    <text evidence="2">The sequence shown here is derived from an EMBL/GenBank/DDBJ whole genome shotgun (WGS) entry which is preliminary data.</text>
</comment>
<keyword evidence="1" id="KW-0472">Membrane</keyword>
<evidence type="ECO:0000313" key="2">
    <source>
        <dbReference type="EMBL" id="KAG1903103.1"/>
    </source>
</evidence>
<gene>
    <name evidence="2" type="ORF">F5891DRAFT_1020511</name>
</gene>
<organism evidence="2 3">
    <name type="scientific">Suillus fuscotomentosus</name>
    <dbReference type="NCBI Taxonomy" id="1912939"/>
    <lineage>
        <taxon>Eukaryota</taxon>
        <taxon>Fungi</taxon>
        <taxon>Dikarya</taxon>
        <taxon>Basidiomycota</taxon>
        <taxon>Agaricomycotina</taxon>
        <taxon>Agaricomycetes</taxon>
        <taxon>Agaricomycetidae</taxon>
        <taxon>Boletales</taxon>
        <taxon>Suillineae</taxon>
        <taxon>Suillaceae</taxon>
        <taxon>Suillus</taxon>
    </lineage>
</organism>